<comment type="caution">
    <text evidence="4">The sequence shown here is derived from an EMBL/GenBank/DDBJ whole genome shotgun (WGS) entry which is preliminary data.</text>
</comment>
<dbReference type="PROSITE" id="PS51318">
    <property type="entry name" value="TAT"/>
    <property type="match status" value="1"/>
</dbReference>
<proteinExistence type="inferred from homology"/>
<dbReference type="InterPro" id="IPR006311">
    <property type="entry name" value="TAT_signal"/>
</dbReference>
<dbReference type="Proteomes" id="UP000269289">
    <property type="component" value="Unassembled WGS sequence"/>
</dbReference>
<comment type="similarity">
    <text evidence="1">Belongs to the bacterial solute-binding protein 8 family.</text>
</comment>
<evidence type="ECO:0000256" key="2">
    <source>
        <dbReference type="SAM" id="SignalP"/>
    </source>
</evidence>
<reference evidence="4 5" key="1">
    <citation type="submission" date="2018-10" db="EMBL/GenBank/DDBJ databases">
        <title>Isolation, diversity and antifungal activity of actinobacteria from wheat.</title>
        <authorList>
            <person name="Han C."/>
        </authorList>
    </citation>
    <scope>NUCLEOTIDE SEQUENCE [LARGE SCALE GENOMIC DNA]</scope>
    <source>
        <strain evidence="4 5">NEAU-YY56</strain>
    </source>
</reference>
<dbReference type="PANTHER" id="PTHR30535:SF4">
    <property type="entry name" value="HEMIN-BINDING PERIPLASMIC PROTEIN HMUT"/>
    <property type="match status" value="1"/>
</dbReference>
<dbReference type="EMBL" id="RFFI01000006">
    <property type="protein sequence ID" value="RMI13995.1"/>
    <property type="molecule type" value="Genomic_DNA"/>
</dbReference>
<feature type="chain" id="PRO_5038428678" evidence="2">
    <location>
        <begin position="34"/>
        <end position="379"/>
    </location>
</feature>
<dbReference type="PANTHER" id="PTHR30535">
    <property type="entry name" value="VITAMIN B12-BINDING PROTEIN"/>
    <property type="match status" value="1"/>
</dbReference>
<organism evidence="4 5">
    <name type="scientific">Cellulomonas triticagri</name>
    <dbReference type="NCBI Taxonomy" id="2483352"/>
    <lineage>
        <taxon>Bacteria</taxon>
        <taxon>Bacillati</taxon>
        <taxon>Actinomycetota</taxon>
        <taxon>Actinomycetes</taxon>
        <taxon>Micrococcales</taxon>
        <taxon>Cellulomonadaceae</taxon>
        <taxon>Cellulomonas</taxon>
    </lineage>
</organism>
<dbReference type="Pfam" id="PF01497">
    <property type="entry name" value="Peripla_BP_2"/>
    <property type="match status" value="1"/>
</dbReference>
<evidence type="ECO:0000313" key="5">
    <source>
        <dbReference type="Proteomes" id="UP000269289"/>
    </source>
</evidence>
<dbReference type="OrthoDB" id="9797736at2"/>
<keyword evidence="4" id="KW-0675">Receptor</keyword>
<dbReference type="SUPFAM" id="SSF53807">
    <property type="entry name" value="Helical backbone' metal receptor"/>
    <property type="match status" value="1"/>
</dbReference>
<dbReference type="PROSITE" id="PS50983">
    <property type="entry name" value="FE_B12_PBP"/>
    <property type="match status" value="1"/>
</dbReference>
<feature type="domain" description="Fe/B12 periplasmic-binding" evidence="3">
    <location>
        <begin position="113"/>
        <end position="377"/>
    </location>
</feature>
<accession>A0A3M2JTB6</accession>
<protein>
    <submittedName>
        <fullName evidence="4">Hemin receptor</fullName>
    </submittedName>
</protein>
<dbReference type="InterPro" id="IPR050902">
    <property type="entry name" value="ABC_Transporter_SBP"/>
</dbReference>
<keyword evidence="5" id="KW-1185">Reference proteome</keyword>
<name>A0A3M2JTB6_9CELL</name>
<keyword evidence="2" id="KW-0732">Signal</keyword>
<dbReference type="Gene3D" id="3.40.50.1980">
    <property type="entry name" value="Nitrogenase molybdenum iron protein domain"/>
    <property type="match status" value="2"/>
</dbReference>
<dbReference type="InterPro" id="IPR002491">
    <property type="entry name" value="ABC_transptr_periplasmic_BD"/>
</dbReference>
<evidence type="ECO:0000256" key="1">
    <source>
        <dbReference type="ARBA" id="ARBA00008814"/>
    </source>
</evidence>
<evidence type="ECO:0000313" key="4">
    <source>
        <dbReference type="EMBL" id="RMI13995.1"/>
    </source>
</evidence>
<dbReference type="PROSITE" id="PS51257">
    <property type="entry name" value="PROKAR_LIPOPROTEIN"/>
    <property type="match status" value="1"/>
</dbReference>
<gene>
    <name evidence="4" type="ORF">EBM89_01925</name>
</gene>
<feature type="signal peptide" evidence="2">
    <location>
        <begin position="1"/>
        <end position="33"/>
    </location>
</feature>
<sequence length="379" mass="38826">MPLRRPSGPASRHRSTRRTLAALVASAAVALLAGCTGLTPGGGGSTAAAAGDRPALADVTPLDDPRAWEGEQTAVSVATPVDPVAADPDPALPATVTDAQGAEVTVTDTSRILALDLYGSTSRIVYELGLGDSVVGRDTSSTFPEIADLPLVTTNGHELSGEAILDLAPTLIITDTTLGPWDTVLQMRDAGIPVVVVDSHRDLDTVGDLITSVAAAVGLPDEGATLAARTAAEIEDVTAQIDRLAPTDPADRLRVVFLYLRGQAGVYYLFGEGSGADSLIGALGAVDVAGEIGWQGMRPVTDEGLVAAQPDLVLVMTKGLESVGGVDGLLEQLPAVAETPAGQHRRVVDMADNQVLSFGPTSAQTLDALARAFYAPDAS</sequence>
<evidence type="ECO:0000259" key="3">
    <source>
        <dbReference type="PROSITE" id="PS50983"/>
    </source>
</evidence>
<dbReference type="RefSeq" id="WP_122147774.1">
    <property type="nucleotide sequence ID" value="NZ_RFFI01000006.1"/>
</dbReference>
<dbReference type="AlphaFoldDB" id="A0A3M2JTB6"/>